<feature type="transmembrane region" description="Helical" evidence="1">
    <location>
        <begin position="117"/>
        <end position="139"/>
    </location>
</feature>
<dbReference type="GO" id="GO:0000155">
    <property type="term" value="F:phosphorelay sensor kinase activity"/>
    <property type="evidence" value="ECO:0007669"/>
    <property type="project" value="InterPro"/>
</dbReference>
<keyword evidence="1" id="KW-0472">Membrane</keyword>
<feature type="transmembrane region" description="Helical" evidence="1">
    <location>
        <begin position="12"/>
        <end position="34"/>
    </location>
</feature>
<dbReference type="InterPro" id="IPR050640">
    <property type="entry name" value="Bact_2-comp_sensor_kinase"/>
</dbReference>
<keyword evidence="3" id="KW-0808">Transferase</keyword>
<evidence type="ECO:0000313" key="3">
    <source>
        <dbReference type="EMBL" id="QJE03606.1"/>
    </source>
</evidence>
<dbReference type="Gene3D" id="3.30.565.10">
    <property type="entry name" value="Histidine kinase-like ATPase, C-terminal domain"/>
    <property type="match status" value="1"/>
</dbReference>
<keyword evidence="1" id="KW-0812">Transmembrane</keyword>
<dbReference type="SUPFAM" id="SSF55874">
    <property type="entry name" value="ATPase domain of HSP90 chaperone/DNA topoisomerase II/histidine kinase"/>
    <property type="match status" value="1"/>
</dbReference>
<dbReference type="Proteomes" id="UP000502415">
    <property type="component" value="Chromosome"/>
</dbReference>
<dbReference type="AlphaFoldDB" id="A0A7Z2W2D3"/>
<evidence type="ECO:0000256" key="1">
    <source>
        <dbReference type="SAM" id="Phobius"/>
    </source>
</evidence>
<reference evidence="3 4" key="1">
    <citation type="submission" date="2020-04" db="EMBL/GenBank/DDBJ databases">
        <title>Genome sequencing of novel species.</title>
        <authorList>
            <person name="Heo J."/>
            <person name="Kim S.-J."/>
            <person name="Kim J.-S."/>
            <person name="Hong S.-B."/>
            <person name="Kwon S.-W."/>
        </authorList>
    </citation>
    <scope>NUCLEOTIDE SEQUENCE [LARGE SCALE GENOMIC DNA]</scope>
    <source>
        <strain evidence="3 4">GN2-R2</strain>
    </source>
</reference>
<dbReference type="PANTHER" id="PTHR34220:SF7">
    <property type="entry name" value="SENSOR HISTIDINE KINASE YPDA"/>
    <property type="match status" value="1"/>
</dbReference>
<protein>
    <submittedName>
        <fullName evidence="3">Histidine kinase</fullName>
    </submittedName>
</protein>
<feature type="transmembrane region" description="Helical" evidence="1">
    <location>
        <begin position="73"/>
        <end position="97"/>
    </location>
</feature>
<dbReference type="Pfam" id="PF06580">
    <property type="entry name" value="His_kinase"/>
    <property type="match status" value="1"/>
</dbReference>
<organism evidence="3 4">
    <name type="scientific">Massilia forsythiae</name>
    <dbReference type="NCBI Taxonomy" id="2728020"/>
    <lineage>
        <taxon>Bacteria</taxon>
        <taxon>Pseudomonadati</taxon>
        <taxon>Pseudomonadota</taxon>
        <taxon>Betaproteobacteria</taxon>
        <taxon>Burkholderiales</taxon>
        <taxon>Oxalobacteraceae</taxon>
        <taxon>Telluria group</taxon>
        <taxon>Massilia</taxon>
    </lineage>
</organism>
<keyword evidence="4" id="KW-1185">Reference proteome</keyword>
<dbReference type="PANTHER" id="PTHR34220">
    <property type="entry name" value="SENSOR HISTIDINE KINASE YPDA"/>
    <property type="match status" value="1"/>
</dbReference>
<proteinExistence type="predicted"/>
<dbReference type="KEGG" id="mfy:HH212_25065"/>
<dbReference type="InterPro" id="IPR010559">
    <property type="entry name" value="Sig_transdc_His_kin_internal"/>
</dbReference>
<dbReference type="GO" id="GO:0016020">
    <property type="term" value="C:membrane"/>
    <property type="evidence" value="ECO:0007669"/>
    <property type="project" value="InterPro"/>
</dbReference>
<name>A0A7Z2W2D3_9BURK</name>
<feature type="domain" description="Signal transduction histidine kinase internal region" evidence="2">
    <location>
        <begin position="162"/>
        <end position="241"/>
    </location>
</feature>
<feature type="transmembrane region" description="Helical" evidence="1">
    <location>
        <begin position="40"/>
        <end position="61"/>
    </location>
</feature>
<dbReference type="EMBL" id="CP051685">
    <property type="protein sequence ID" value="QJE03606.1"/>
    <property type="molecule type" value="Genomic_DNA"/>
</dbReference>
<sequence length="357" mass="38054">MHGVFASWRAARLYLLAWLMLGVLLAAMLAAGGAGFGASLAFALPLALVYAYATGFSAYYVCRAWPLGQRHPLAVCAGVGLPALCAAALWCALGAAWHGVLEALAPQARAVALGAPLLASMFGLGVILYGLSAAVNYLMLETEQVRRLETHTLEMRLAAQDAELRLLRAQIDPHFLFNSLNSISALTSLDPPGARAMTLRLADFFRHSLGLQAGRMVTLDAELALVRHFLAIEQVRFGARLHVEEAVDADALRCLLPPLLLQPLVENAVKHGIGRMLGPGLVRIAARRAGSILRIRIENDVDADGVDAGAGLGLGLDNVRRRLAAAYGHEAAAHRSNQDGLFCVELALPAREQPGET</sequence>
<dbReference type="InterPro" id="IPR036890">
    <property type="entry name" value="HATPase_C_sf"/>
</dbReference>
<accession>A0A7Z2W2D3</accession>
<keyword evidence="1" id="KW-1133">Transmembrane helix</keyword>
<keyword evidence="3" id="KW-0418">Kinase</keyword>
<gene>
    <name evidence="3" type="ORF">HH212_25065</name>
</gene>
<evidence type="ECO:0000259" key="2">
    <source>
        <dbReference type="Pfam" id="PF06580"/>
    </source>
</evidence>
<evidence type="ECO:0000313" key="4">
    <source>
        <dbReference type="Proteomes" id="UP000502415"/>
    </source>
</evidence>